<gene>
    <name evidence="8" type="ORF">GCM10010302_58710</name>
</gene>
<dbReference type="PRINTS" id="PR00385">
    <property type="entry name" value="P450"/>
</dbReference>
<protein>
    <submittedName>
        <fullName evidence="8">Cytochrome P450</fullName>
    </submittedName>
</protein>
<organism evidence="8 9">
    <name type="scientific">Streptomyces polychromogenes</name>
    <dbReference type="NCBI Taxonomy" id="67342"/>
    <lineage>
        <taxon>Bacteria</taxon>
        <taxon>Bacillati</taxon>
        <taxon>Actinomycetota</taxon>
        <taxon>Actinomycetes</taxon>
        <taxon>Kitasatosporales</taxon>
        <taxon>Streptomycetaceae</taxon>
        <taxon>Streptomyces</taxon>
    </lineage>
</organism>
<dbReference type="Proteomes" id="UP001501867">
    <property type="component" value="Unassembled WGS sequence"/>
</dbReference>
<dbReference type="SUPFAM" id="SSF48264">
    <property type="entry name" value="Cytochrome P450"/>
    <property type="match status" value="1"/>
</dbReference>
<dbReference type="EMBL" id="BAAABV010000024">
    <property type="protein sequence ID" value="GAA0312116.1"/>
    <property type="molecule type" value="Genomic_DNA"/>
</dbReference>
<dbReference type="PROSITE" id="PS00086">
    <property type="entry name" value="CYTOCHROME_P450"/>
    <property type="match status" value="1"/>
</dbReference>
<reference evidence="9" key="1">
    <citation type="journal article" date="2019" name="Int. J. Syst. Evol. Microbiol.">
        <title>The Global Catalogue of Microorganisms (GCM) 10K type strain sequencing project: providing services to taxonomists for standard genome sequencing and annotation.</title>
        <authorList>
            <consortium name="The Broad Institute Genomics Platform"/>
            <consortium name="The Broad Institute Genome Sequencing Center for Infectious Disease"/>
            <person name="Wu L."/>
            <person name="Ma J."/>
        </authorList>
    </citation>
    <scope>NUCLEOTIDE SEQUENCE [LARGE SCALE GENOMIC DNA]</scope>
    <source>
        <strain evidence="9">JCM 4505</strain>
    </source>
</reference>
<dbReference type="InterPro" id="IPR050196">
    <property type="entry name" value="Cytochrome_P450_Monoox"/>
</dbReference>
<keyword evidence="2 7" id="KW-0349">Heme</keyword>
<evidence type="ECO:0000256" key="2">
    <source>
        <dbReference type="ARBA" id="ARBA00022617"/>
    </source>
</evidence>
<dbReference type="RefSeq" id="WP_344166182.1">
    <property type="nucleotide sequence ID" value="NZ_BAAABV010000024.1"/>
</dbReference>
<dbReference type="InterPro" id="IPR036396">
    <property type="entry name" value="Cyt_P450_sf"/>
</dbReference>
<keyword evidence="3 7" id="KW-0479">Metal-binding</keyword>
<dbReference type="Pfam" id="PF00067">
    <property type="entry name" value="p450"/>
    <property type="match status" value="1"/>
</dbReference>
<evidence type="ECO:0000313" key="8">
    <source>
        <dbReference type="EMBL" id="GAA0312116.1"/>
    </source>
</evidence>
<evidence type="ECO:0000256" key="3">
    <source>
        <dbReference type="ARBA" id="ARBA00022723"/>
    </source>
</evidence>
<evidence type="ECO:0000256" key="5">
    <source>
        <dbReference type="ARBA" id="ARBA00023004"/>
    </source>
</evidence>
<evidence type="ECO:0000256" key="6">
    <source>
        <dbReference type="ARBA" id="ARBA00023033"/>
    </source>
</evidence>
<evidence type="ECO:0000313" key="9">
    <source>
        <dbReference type="Proteomes" id="UP001501867"/>
    </source>
</evidence>
<evidence type="ECO:0000256" key="7">
    <source>
        <dbReference type="RuleBase" id="RU000461"/>
    </source>
</evidence>
<comment type="caution">
    <text evidence="8">The sequence shown here is derived from an EMBL/GenBank/DDBJ whole genome shotgun (WGS) entry which is preliminary data.</text>
</comment>
<accession>A0ABP3F9T8</accession>
<keyword evidence="4 7" id="KW-0560">Oxidoreductase</keyword>
<keyword evidence="6 7" id="KW-0503">Monooxygenase</keyword>
<name>A0ABP3F9T8_9ACTN</name>
<dbReference type="InterPro" id="IPR002401">
    <property type="entry name" value="Cyt_P450_E_grp-I"/>
</dbReference>
<proteinExistence type="inferred from homology"/>
<dbReference type="InterPro" id="IPR001128">
    <property type="entry name" value="Cyt_P450"/>
</dbReference>
<comment type="similarity">
    <text evidence="1 7">Belongs to the cytochrome P450 family.</text>
</comment>
<keyword evidence="5 7" id="KW-0408">Iron</keyword>
<dbReference type="PANTHER" id="PTHR24291">
    <property type="entry name" value="CYTOCHROME P450 FAMILY 4"/>
    <property type="match status" value="1"/>
</dbReference>
<dbReference type="Gene3D" id="1.10.630.10">
    <property type="entry name" value="Cytochrome P450"/>
    <property type="match status" value="1"/>
</dbReference>
<keyword evidence="9" id="KW-1185">Reference proteome</keyword>
<evidence type="ECO:0000256" key="1">
    <source>
        <dbReference type="ARBA" id="ARBA00010617"/>
    </source>
</evidence>
<sequence length="465" mass="50917">MAVETGAGAGAEVPVLEGVPLLGSLPDLKADSLGTYLRARGRHGDVVRIDVGPPGLRMEMYCVFSAEGAQQVLASESANFRKDNPFYEEIRESFGNGLLTAQDADYLRQRRLVQPLFTRKRVDGYAGAVARETAGTLDSWAGARDGIVDVSDEMMHLALRAVSRILFGADVDATVDVVHRCFPVITEYVLRRGYSPLNVPRTWPTPGNRRAAAAIEELYGVCDRIIAERRRADGAEGADGDPGEDLLTLLAGARSTDEAAFDAAELRDQVLIFLLAGHETTATSLAFALHLLGRHPEEQARAREEVVRVLGDRTPEAADLDRLPYLTRVLKEAMRLYPAAPVFGRNAVASTSIDGYAVPAGATVILAPWVTHRHPRYWDDPDRFDPDRFTPEAEAGRPRYAWFPFGGGPRACIGQHFSMLESVIALAMLLRAYEIETVDTRVPLDAGITLRAMGPMRCRIRPVGR</sequence>
<dbReference type="InterPro" id="IPR017972">
    <property type="entry name" value="Cyt_P450_CS"/>
</dbReference>
<dbReference type="PANTHER" id="PTHR24291:SF50">
    <property type="entry name" value="BIFUNCTIONAL ALBAFLAVENONE MONOOXYGENASE_TERPENE SYNTHASE"/>
    <property type="match status" value="1"/>
</dbReference>
<evidence type="ECO:0000256" key="4">
    <source>
        <dbReference type="ARBA" id="ARBA00023002"/>
    </source>
</evidence>
<dbReference type="CDD" id="cd20620">
    <property type="entry name" value="CYP132-like"/>
    <property type="match status" value="1"/>
</dbReference>
<dbReference type="PRINTS" id="PR00463">
    <property type="entry name" value="EP450I"/>
</dbReference>